<feature type="domain" description="OmpR/PhoB-type" evidence="10">
    <location>
        <begin position="124"/>
        <end position="218"/>
    </location>
</feature>
<evidence type="ECO:0000256" key="8">
    <source>
        <dbReference type="SAM" id="MobiDB-lite"/>
    </source>
</evidence>
<feature type="domain" description="Response regulatory" evidence="9">
    <location>
        <begin position="2"/>
        <end position="116"/>
    </location>
</feature>
<dbReference type="SUPFAM" id="SSF52172">
    <property type="entry name" value="CheY-like"/>
    <property type="match status" value="1"/>
</dbReference>
<evidence type="ECO:0000256" key="5">
    <source>
        <dbReference type="ARBA" id="ARBA00023163"/>
    </source>
</evidence>
<dbReference type="PROSITE" id="PS51755">
    <property type="entry name" value="OMPR_PHOB"/>
    <property type="match status" value="1"/>
</dbReference>
<dbReference type="InterPro" id="IPR001789">
    <property type="entry name" value="Sig_transdc_resp-reg_receiver"/>
</dbReference>
<dbReference type="Gene3D" id="6.10.250.690">
    <property type="match status" value="1"/>
</dbReference>
<evidence type="ECO:0000256" key="3">
    <source>
        <dbReference type="ARBA" id="ARBA00023015"/>
    </source>
</evidence>
<dbReference type="InterPro" id="IPR039420">
    <property type="entry name" value="WalR-like"/>
</dbReference>
<dbReference type="Pfam" id="PF00072">
    <property type="entry name" value="Response_reg"/>
    <property type="match status" value="1"/>
</dbReference>
<keyword evidence="3" id="KW-0805">Transcription regulation</keyword>
<dbReference type="GO" id="GO:0006355">
    <property type="term" value="P:regulation of DNA-templated transcription"/>
    <property type="evidence" value="ECO:0007669"/>
    <property type="project" value="InterPro"/>
</dbReference>
<dbReference type="Proteomes" id="UP000276061">
    <property type="component" value="Unassembled WGS sequence"/>
</dbReference>
<dbReference type="Gene3D" id="3.40.50.2300">
    <property type="match status" value="1"/>
</dbReference>
<dbReference type="Pfam" id="PF00486">
    <property type="entry name" value="Trans_reg_C"/>
    <property type="match status" value="1"/>
</dbReference>
<dbReference type="GO" id="GO:0000976">
    <property type="term" value="F:transcription cis-regulatory region binding"/>
    <property type="evidence" value="ECO:0007669"/>
    <property type="project" value="TreeGrafter"/>
</dbReference>
<comment type="caution">
    <text evidence="11">The sequence shown here is derived from an EMBL/GenBank/DDBJ whole genome shotgun (WGS) entry which is preliminary data.</text>
</comment>
<keyword evidence="1 6" id="KW-0597">Phosphoprotein</keyword>
<dbReference type="RefSeq" id="WP_123253290.1">
    <property type="nucleotide sequence ID" value="NZ_RJLR01000042.1"/>
</dbReference>
<dbReference type="NCBIfam" id="NF007928">
    <property type="entry name" value="PRK10643.1"/>
    <property type="match status" value="1"/>
</dbReference>
<dbReference type="InterPro" id="IPR001867">
    <property type="entry name" value="OmpR/PhoB-type_DNA-bd"/>
</dbReference>
<keyword evidence="5" id="KW-0804">Transcription</keyword>
<evidence type="ECO:0000313" key="11">
    <source>
        <dbReference type="EMBL" id="RNM02785.1"/>
    </source>
</evidence>
<dbReference type="EMBL" id="RJLR01000042">
    <property type="protein sequence ID" value="RNM02785.1"/>
    <property type="molecule type" value="Genomic_DNA"/>
</dbReference>
<dbReference type="AlphaFoldDB" id="A0A3N0FRQ8"/>
<keyword evidence="4 7" id="KW-0238">DNA-binding</keyword>
<dbReference type="CDD" id="cd17624">
    <property type="entry name" value="REC_OmpR_PmrA-like"/>
    <property type="match status" value="1"/>
</dbReference>
<evidence type="ECO:0000256" key="4">
    <source>
        <dbReference type="ARBA" id="ARBA00023125"/>
    </source>
</evidence>
<evidence type="ECO:0000256" key="6">
    <source>
        <dbReference type="PROSITE-ProRule" id="PRU00169"/>
    </source>
</evidence>
<feature type="DNA-binding region" description="OmpR/PhoB-type" evidence="7">
    <location>
        <begin position="124"/>
        <end position="218"/>
    </location>
</feature>
<evidence type="ECO:0000259" key="10">
    <source>
        <dbReference type="PROSITE" id="PS51755"/>
    </source>
</evidence>
<dbReference type="Gene3D" id="1.10.10.10">
    <property type="entry name" value="Winged helix-like DNA-binding domain superfamily/Winged helix DNA-binding domain"/>
    <property type="match status" value="1"/>
</dbReference>
<dbReference type="SMART" id="SM00862">
    <property type="entry name" value="Trans_reg_C"/>
    <property type="match status" value="1"/>
</dbReference>
<sequence>MKLLIVEDDTLLQEGLLQAMRNEGYVCDCASTAKEADALITSAHYSLVVLDLGLPDEDGLTLLNRWRRNHYQQPVLILTARDTVDDRVTGLDVGADDYMIKPFALSEFQARVRALIRRHQGSSDSWIRVDNITLDLNNQQVMLDDKPIVLTPKEFAILSRLILKAGSQVHREVLHQDLYSWDDDPSSNSLEVHIHNLRQKIGKNRIKTLRGFGYLLTKEGHPKDEQSKADEQAGDEPS</sequence>
<dbReference type="PANTHER" id="PTHR48111">
    <property type="entry name" value="REGULATOR OF RPOS"/>
    <property type="match status" value="1"/>
</dbReference>
<feature type="compositionally biased region" description="Basic and acidic residues" evidence="8">
    <location>
        <begin position="218"/>
        <end position="231"/>
    </location>
</feature>
<evidence type="ECO:0000256" key="1">
    <source>
        <dbReference type="ARBA" id="ARBA00022553"/>
    </source>
</evidence>
<reference evidence="11 12" key="1">
    <citation type="submission" date="2018-11" db="EMBL/GenBank/DDBJ databases">
        <title>Characterization of surface water Dickeya isolates.</title>
        <authorList>
            <person name="Van Gijsegem F."/>
            <person name="Pedron J."/>
        </authorList>
    </citation>
    <scope>NUCLEOTIDE SEQUENCE [LARGE SCALE GENOMIC DNA]</scope>
    <source>
        <strain evidence="11 12">FVG1-MFV-O17</strain>
    </source>
</reference>
<dbReference type="GO" id="GO:0005829">
    <property type="term" value="C:cytosol"/>
    <property type="evidence" value="ECO:0007669"/>
    <property type="project" value="TreeGrafter"/>
</dbReference>
<dbReference type="SMART" id="SM00448">
    <property type="entry name" value="REC"/>
    <property type="match status" value="1"/>
</dbReference>
<evidence type="ECO:0000313" key="12">
    <source>
        <dbReference type="Proteomes" id="UP000276061"/>
    </source>
</evidence>
<keyword evidence="2" id="KW-0902">Two-component regulatory system</keyword>
<dbReference type="PANTHER" id="PTHR48111:SF75">
    <property type="entry name" value="TRANSCRIPTIONAL REGULATORY PROTEIN BASR"/>
    <property type="match status" value="1"/>
</dbReference>
<evidence type="ECO:0000256" key="2">
    <source>
        <dbReference type="ARBA" id="ARBA00023012"/>
    </source>
</evidence>
<dbReference type="FunFam" id="3.40.50.2300:FF:000002">
    <property type="entry name" value="DNA-binding response regulator PhoP"/>
    <property type="match status" value="1"/>
</dbReference>
<dbReference type="GO" id="GO:0032993">
    <property type="term" value="C:protein-DNA complex"/>
    <property type="evidence" value="ECO:0007669"/>
    <property type="project" value="TreeGrafter"/>
</dbReference>
<dbReference type="GO" id="GO:0000156">
    <property type="term" value="F:phosphorelay response regulator activity"/>
    <property type="evidence" value="ECO:0007669"/>
    <property type="project" value="TreeGrafter"/>
</dbReference>
<feature type="modified residue" description="4-aspartylphosphate" evidence="6">
    <location>
        <position position="51"/>
    </location>
</feature>
<gene>
    <name evidence="11" type="ORF">EF878_19135</name>
</gene>
<dbReference type="OrthoDB" id="9802426at2"/>
<feature type="region of interest" description="Disordered" evidence="8">
    <location>
        <begin position="217"/>
        <end position="238"/>
    </location>
</feature>
<dbReference type="InterPro" id="IPR036388">
    <property type="entry name" value="WH-like_DNA-bd_sf"/>
</dbReference>
<proteinExistence type="predicted"/>
<evidence type="ECO:0000256" key="7">
    <source>
        <dbReference type="PROSITE-ProRule" id="PRU01091"/>
    </source>
</evidence>
<dbReference type="CDD" id="cd00383">
    <property type="entry name" value="trans_reg_C"/>
    <property type="match status" value="1"/>
</dbReference>
<dbReference type="InterPro" id="IPR011006">
    <property type="entry name" value="CheY-like_superfamily"/>
</dbReference>
<dbReference type="PROSITE" id="PS50110">
    <property type="entry name" value="RESPONSE_REGULATORY"/>
    <property type="match status" value="1"/>
</dbReference>
<name>A0A3N0FRQ8_9GAMM</name>
<organism evidence="11 12">
    <name type="scientific">Dickeya undicola</name>
    <dbReference type="NCBI Taxonomy" id="1577887"/>
    <lineage>
        <taxon>Bacteria</taxon>
        <taxon>Pseudomonadati</taxon>
        <taxon>Pseudomonadota</taxon>
        <taxon>Gammaproteobacteria</taxon>
        <taxon>Enterobacterales</taxon>
        <taxon>Pectobacteriaceae</taxon>
        <taxon>Dickeya</taxon>
    </lineage>
</organism>
<protein>
    <submittedName>
        <fullName evidence="11">Two-component system response regulator PmrA</fullName>
    </submittedName>
</protein>
<accession>A0A3N0FRQ8</accession>
<evidence type="ECO:0000259" key="9">
    <source>
        <dbReference type="PROSITE" id="PS50110"/>
    </source>
</evidence>